<feature type="transmembrane region" description="Helical" evidence="1">
    <location>
        <begin position="73"/>
        <end position="92"/>
    </location>
</feature>
<feature type="transmembrane region" description="Helical" evidence="1">
    <location>
        <begin position="12"/>
        <end position="35"/>
    </location>
</feature>
<dbReference type="Proteomes" id="UP001253848">
    <property type="component" value="Unassembled WGS sequence"/>
</dbReference>
<feature type="transmembrane region" description="Helical" evidence="1">
    <location>
        <begin position="41"/>
        <end position="61"/>
    </location>
</feature>
<dbReference type="RefSeq" id="WP_311499704.1">
    <property type="nucleotide sequence ID" value="NZ_JAVRHN010000005.1"/>
</dbReference>
<feature type="transmembrane region" description="Helical" evidence="1">
    <location>
        <begin position="253"/>
        <end position="270"/>
    </location>
</feature>
<evidence type="ECO:0000313" key="2">
    <source>
        <dbReference type="EMBL" id="MDT0686313.1"/>
    </source>
</evidence>
<reference evidence="2 3" key="1">
    <citation type="submission" date="2023-09" db="EMBL/GenBank/DDBJ databases">
        <authorList>
            <person name="Rey-Velasco X."/>
        </authorList>
    </citation>
    <scope>NUCLEOTIDE SEQUENCE [LARGE SCALE GENOMIC DNA]</scope>
    <source>
        <strain evidence="2 3">F225</strain>
    </source>
</reference>
<feature type="transmembrane region" description="Helical" evidence="1">
    <location>
        <begin position="223"/>
        <end position="241"/>
    </location>
</feature>
<sequence>MSFLKNSIDLYIHSSVHVALAVVSLSALTFFEFKIPLDYDLLFFIFFGTITGYNFVKYAGIAKLKHSSLTRNLRIIQVFSLLCFLAGAYFLIIQSISVITIAIILGLFTLFYAVPLLGSKRNLRSLSGIKIFVIALSWAGATVLLPLVKSIDSLTSDIFIELLQRFLLVVVLMLPFEVRDLKYDIPSLSTLPQQIGVEKTKILGYILLLIILVLEFFQEEFVVINFLSLVFILILTGGFLLKTKVAQGPYFSSFWVESVPVFWLMILLLLRNFV</sequence>
<keyword evidence="1" id="KW-0472">Membrane</keyword>
<keyword evidence="3" id="KW-1185">Reference proteome</keyword>
<protein>
    <recommendedName>
        <fullName evidence="4">Prenyltransferase</fullName>
    </recommendedName>
</protein>
<proteinExistence type="predicted"/>
<name>A0ABU3DRG9_9FLAO</name>
<keyword evidence="1" id="KW-0812">Transmembrane</keyword>
<dbReference type="EMBL" id="JAVRHN010000005">
    <property type="protein sequence ID" value="MDT0686313.1"/>
    <property type="molecule type" value="Genomic_DNA"/>
</dbReference>
<feature type="transmembrane region" description="Helical" evidence="1">
    <location>
        <begin position="199"/>
        <end position="217"/>
    </location>
</feature>
<keyword evidence="1" id="KW-1133">Transmembrane helix</keyword>
<feature type="transmembrane region" description="Helical" evidence="1">
    <location>
        <begin position="98"/>
        <end position="117"/>
    </location>
</feature>
<evidence type="ECO:0000313" key="3">
    <source>
        <dbReference type="Proteomes" id="UP001253848"/>
    </source>
</evidence>
<evidence type="ECO:0000256" key="1">
    <source>
        <dbReference type="SAM" id="Phobius"/>
    </source>
</evidence>
<gene>
    <name evidence="2" type="ORF">RM541_08045</name>
</gene>
<accession>A0ABU3DRG9</accession>
<feature type="transmembrane region" description="Helical" evidence="1">
    <location>
        <begin position="129"/>
        <end position="147"/>
    </location>
</feature>
<organism evidence="2 3">
    <name type="scientific">Autumnicola psychrophila</name>
    <dbReference type="NCBI Taxonomy" id="3075592"/>
    <lineage>
        <taxon>Bacteria</taxon>
        <taxon>Pseudomonadati</taxon>
        <taxon>Bacteroidota</taxon>
        <taxon>Flavobacteriia</taxon>
        <taxon>Flavobacteriales</taxon>
        <taxon>Flavobacteriaceae</taxon>
        <taxon>Autumnicola</taxon>
    </lineage>
</organism>
<comment type="caution">
    <text evidence="2">The sequence shown here is derived from an EMBL/GenBank/DDBJ whole genome shotgun (WGS) entry which is preliminary data.</text>
</comment>
<evidence type="ECO:0008006" key="4">
    <source>
        <dbReference type="Google" id="ProtNLM"/>
    </source>
</evidence>